<evidence type="ECO:0000313" key="1">
    <source>
        <dbReference type="EMBL" id="MBW73884.1"/>
    </source>
</evidence>
<dbReference type="AlphaFoldDB" id="A0A2M4D8H0"/>
<accession>A0A2M4D8H0</accession>
<name>A0A2M4D8H0_ANODA</name>
<sequence>MLGWFFLLSALSLWCHRILWGPSFSLFCLSPVFGVVLCWMCNVRVGARGIIRALYDCEVELSDGTHLHAMLTYQGQPYAHRQCYTDALLFEIFSSIGKCFYSGLLLQLTEQSVV</sequence>
<proteinExistence type="predicted"/>
<dbReference type="EMBL" id="GGFL01009706">
    <property type="protein sequence ID" value="MBW73884.1"/>
    <property type="molecule type" value="Transcribed_RNA"/>
</dbReference>
<protein>
    <submittedName>
        <fullName evidence="1">Uncharacterized protein</fullName>
    </submittedName>
</protein>
<reference evidence="1" key="1">
    <citation type="submission" date="2018-01" db="EMBL/GenBank/DDBJ databases">
        <title>An insight into the sialome of Amazonian anophelines.</title>
        <authorList>
            <person name="Ribeiro J.M."/>
            <person name="Scarpassa V."/>
            <person name="Calvo E."/>
        </authorList>
    </citation>
    <scope>NUCLEOTIDE SEQUENCE</scope>
</reference>
<organism evidence="1">
    <name type="scientific">Anopheles darlingi</name>
    <name type="common">Mosquito</name>
    <dbReference type="NCBI Taxonomy" id="43151"/>
    <lineage>
        <taxon>Eukaryota</taxon>
        <taxon>Metazoa</taxon>
        <taxon>Ecdysozoa</taxon>
        <taxon>Arthropoda</taxon>
        <taxon>Hexapoda</taxon>
        <taxon>Insecta</taxon>
        <taxon>Pterygota</taxon>
        <taxon>Neoptera</taxon>
        <taxon>Endopterygota</taxon>
        <taxon>Diptera</taxon>
        <taxon>Nematocera</taxon>
        <taxon>Culicoidea</taxon>
        <taxon>Culicidae</taxon>
        <taxon>Anophelinae</taxon>
        <taxon>Anopheles</taxon>
    </lineage>
</organism>